<evidence type="ECO:0000256" key="1">
    <source>
        <dbReference type="ARBA" id="ARBA00004141"/>
    </source>
</evidence>
<evidence type="ECO:0000256" key="7">
    <source>
        <dbReference type="SAM" id="Phobius"/>
    </source>
</evidence>
<dbReference type="GO" id="GO:0000329">
    <property type="term" value="C:fungal-type vacuole membrane"/>
    <property type="evidence" value="ECO:0007669"/>
    <property type="project" value="TreeGrafter"/>
</dbReference>
<proteinExistence type="inferred from homology"/>
<evidence type="ECO:0000256" key="4">
    <source>
        <dbReference type="ARBA" id="ARBA00022989"/>
    </source>
</evidence>
<sequence length="529" mass="55995">MRLRQPRATALLLLLPAVQVLSASVLADVDDSKVARAVSSDVAAATGAPAAALSPKQQGTKDAPVDGFDGKPHAGPYVDESKVPTEKGPGGIEELRPGTRKPTTAEKEELESKIEKDDSVMNDPDRQSPKGNTGTEGGVSAKDKERLAHEGKTGEKMEKVPEAPKEAPDVPSSHSNQQHIKEKEESTKDGKKDAADGETRVLGAQGLEKPTDLPESPHDIPHPIPPSSEKTNPLDTTPKTGTGSPTSEDPEAGGVIQPFHSFVLSLTMIIFSEIGDKTFLVAALMAMRHPRILVFSAAFSALIVMTVLSAVLGHAVPTLIPERFTHFAAAVLFLVFGVKLMREGLAMSPDEGVGEEMREVEQELEEKESLARQQKGGRRKSSISPYTLESGRARRSRSQSRLPAPARSPSSSPDRAASPGGSSFSGALGGLNNLFSLLLSPAWVQTFVMTFLGEWGDRSQIATVAMAAGSDYWWVTGGAIFGHGLCTAGAVIGGRAIAGKVSMRVVTLGGAIAFLAFGVIYLFEAIYHA</sequence>
<feature type="transmembrane region" description="Helical" evidence="7">
    <location>
        <begin position="292"/>
        <end position="312"/>
    </location>
</feature>
<evidence type="ECO:0000313" key="9">
    <source>
        <dbReference type="EMBL" id="KAK3203420.1"/>
    </source>
</evidence>
<evidence type="ECO:0000256" key="3">
    <source>
        <dbReference type="ARBA" id="ARBA00022692"/>
    </source>
</evidence>
<gene>
    <name evidence="9" type="ORF">GRF29_112g1217440</name>
</gene>
<evidence type="ECO:0000256" key="2">
    <source>
        <dbReference type="ARBA" id="ARBA00009190"/>
    </source>
</evidence>
<dbReference type="PROSITE" id="PS01214">
    <property type="entry name" value="UPF0016"/>
    <property type="match status" value="1"/>
</dbReference>
<reference evidence="9 10" key="1">
    <citation type="submission" date="2021-02" db="EMBL/GenBank/DDBJ databases">
        <title>Genome assembly of Pseudopithomyces chartarum.</title>
        <authorList>
            <person name="Jauregui R."/>
            <person name="Singh J."/>
            <person name="Voisey C."/>
        </authorList>
    </citation>
    <scope>NUCLEOTIDE SEQUENCE [LARGE SCALE GENOMIC DNA]</scope>
    <source>
        <strain evidence="9 10">AGR01</strain>
    </source>
</reference>
<keyword evidence="5 7" id="KW-0472">Membrane</keyword>
<dbReference type="InterPro" id="IPR049555">
    <property type="entry name" value="GDT1-like_CS"/>
</dbReference>
<feature type="compositionally biased region" description="Basic and acidic residues" evidence="6">
    <location>
        <begin position="141"/>
        <end position="168"/>
    </location>
</feature>
<evidence type="ECO:0000313" key="10">
    <source>
        <dbReference type="Proteomes" id="UP001280581"/>
    </source>
</evidence>
<keyword evidence="10" id="KW-1185">Reference proteome</keyword>
<feature type="compositionally biased region" description="Low complexity" evidence="6">
    <location>
        <begin position="399"/>
        <end position="421"/>
    </location>
</feature>
<dbReference type="AlphaFoldDB" id="A0AAN6RFH7"/>
<feature type="region of interest" description="Disordered" evidence="6">
    <location>
        <begin position="43"/>
        <end position="253"/>
    </location>
</feature>
<keyword evidence="3 7" id="KW-0812">Transmembrane</keyword>
<protein>
    <submittedName>
        <fullName evidence="9">Uncharacterized protein</fullName>
    </submittedName>
</protein>
<feature type="compositionally biased region" description="Basic and acidic residues" evidence="6">
    <location>
        <begin position="209"/>
        <end position="221"/>
    </location>
</feature>
<evidence type="ECO:0000256" key="6">
    <source>
        <dbReference type="SAM" id="MobiDB-lite"/>
    </source>
</evidence>
<dbReference type="GO" id="GO:0005384">
    <property type="term" value="F:manganese ion transmembrane transporter activity"/>
    <property type="evidence" value="ECO:0007669"/>
    <property type="project" value="TreeGrafter"/>
</dbReference>
<feature type="transmembrane region" description="Helical" evidence="7">
    <location>
        <begin position="505"/>
        <end position="523"/>
    </location>
</feature>
<accession>A0AAN6RFH7</accession>
<name>A0AAN6RFH7_9PLEO</name>
<dbReference type="GO" id="GO:0032468">
    <property type="term" value="P:Golgi calcium ion homeostasis"/>
    <property type="evidence" value="ECO:0007669"/>
    <property type="project" value="TreeGrafter"/>
</dbReference>
<evidence type="ECO:0000256" key="5">
    <source>
        <dbReference type="ARBA" id="ARBA00023136"/>
    </source>
</evidence>
<feature type="compositionally biased region" description="Basic and acidic residues" evidence="6">
    <location>
        <begin position="179"/>
        <end position="199"/>
    </location>
</feature>
<dbReference type="PANTHER" id="PTHR12608">
    <property type="entry name" value="TRANSMEMBRANE PROTEIN HTP-1 RELATED"/>
    <property type="match status" value="1"/>
</dbReference>
<dbReference type="PANTHER" id="PTHR12608:SF1">
    <property type="entry name" value="TRANSMEMBRANE PROTEIN 165"/>
    <property type="match status" value="1"/>
</dbReference>
<evidence type="ECO:0000256" key="8">
    <source>
        <dbReference type="SAM" id="SignalP"/>
    </source>
</evidence>
<feature type="signal peptide" evidence="8">
    <location>
        <begin position="1"/>
        <end position="27"/>
    </location>
</feature>
<dbReference type="EMBL" id="WVTA01000011">
    <property type="protein sequence ID" value="KAK3203420.1"/>
    <property type="molecule type" value="Genomic_DNA"/>
</dbReference>
<feature type="compositionally biased region" description="Basic and acidic residues" evidence="6">
    <location>
        <begin position="93"/>
        <end position="128"/>
    </location>
</feature>
<dbReference type="GO" id="GO:0005794">
    <property type="term" value="C:Golgi apparatus"/>
    <property type="evidence" value="ECO:0007669"/>
    <property type="project" value="TreeGrafter"/>
</dbReference>
<feature type="chain" id="PRO_5042993022" evidence="8">
    <location>
        <begin position="28"/>
        <end position="529"/>
    </location>
</feature>
<feature type="region of interest" description="Disordered" evidence="6">
    <location>
        <begin position="351"/>
        <end position="421"/>
    </location>
</feature>
<dbReference type="Proteomes" id="UP001280581">
    <property type="component" value="Unassembled WGS sequence"/>
</dbReference>
<dbReference type="InterPro" id="IPR001727">
    <property type="entry name" value="GDT1-like"/>
</dbReference>
<feature type="transmembrane region" description="Helical" evidence="7">
    <location>
        <begin position="324"/>
        <end position="341"/>
    </location>
</feature>
<dbReference type="GO" id="GO:0015085">
    <property type="term" value="F:calcium ion transmembrane transporter activity"/>
    <property type="evidence" value="ECO:0007669"/>
    <property type="project" value="TreeGrafter"/>
</dbReference>
<keyword evidence="8" id="KW-0732">Signal</keyword>
<comment type="similarity">
    <text evidence="2">Belongs to the GDT1 family.</text>
</comment>
<comment type="subcellular location">
    <subcellularLocation>
        <location evidence="1">Membrane</location>
        <topology evidence="1">Multi-pass membrane protein</topology>
    </subcellularLocation>
</comment>
<feature type="compositionally biased region" description="Low complexity" evidence="6">
    <location>
        <begin position="236"/>
        <end position="247"/>
    </location>
</feature>
<feature type="transmembrane region" description="Helical" evidence="7">
    <location>
        <begin position="434"/>
        <end position="452"/>
    </location>
</feature>
<comment type="caution">
    <text evidence="9">The sequence shown here is derived from an EMBL/GenBank/DDBJ whole genome shotgun (WGS) entry which is preliminary data.</text>
</comment>
<dbReference type="Pfam" id="PF01169">
    <property type="entry name" value="GDT1"/>
    <property type="match status" value="2"/>
</dbReference>
<feature type="transmembrane region" description="Helical" evidence="7">
    <location>
        <begin position="472"/>
        <end position="493"/>
    </location>
</feature>
<dbReference type="GO" id="GO:0032472">
    <property type="term" value="P:Golgi calcium ion transport"/>
    <property type="evidence" value="ECO:0007669"/>
    <property type="project" value="TreeGrafter"/>
</dbReference>
<organism evidence="9 10">
    <name type="scientific">Pseudopithomyces chartarum</name>
    <dbReference type="NCBI Taxonomy" id="1892770"/>
    <lineage>
        <taxon>Eukaryota</taxon>
        <taxon>Fungi</taxon>
        <taxon>Dikarya</taxon>
        <taxon>Ascomycota</taxon>
        <taxon>Pezizomycotina</taxon>
        <taxon>Dothideomycetes</taxon>
        <taxon>Pleosporomycetidae</taxon>
        <taxon>Pleosporales</taxon>
        <taxon>Massarineae</taxon>
        <taxon>Didymosphaeriaceae</taxon>
        <taxon>Pseudopithomyces</taxon>
    </lineage>
</organism>
<feature type="compositionally biased region" description="Low complexity" evidence="6">
    <location>
        <begin position="43"/>
        <end position="52"/>
    </location>
</feature>
<keyword evidence="4 7" id="KW-1133">Transmembrane helix</keyword>